<evidence type="ECO:0000313" key="3">
    <source>
        <dbReference type="Proteomes" id="UP001292094"/>
    </source>
</evidence>
<feature type="compositionally biased region" description="Pro residues" evidence="1">
    <location>
        <begin position="32"/>
        <end position="48"/>
    </location>
</feature>
<comment type="caution">
    <text evidence="2">The sequence shown here is derived from an EMBL/GenBank/DDBJ whole genome shotgun (WGS) entry which is preliminary data.</text>
</comment>
<accession>A0AAE1TZU7</accession>
<feature type="compositionally biased region" description="Pro residues" evidence="1">
    <location>
        <begin position="55"/>
        <end position="66"/>
    </location>
</feature>
<feature type="region of interest" description="Disordered" evidence="1">
    <location>
        <begin position="26"/>
        <end position="86"/>
    </location>
</feature>
<keyword evidence="3" id="KW-1185">Reference proteome</keyword>
<gene>
    <name evidence="2" type="ORF">Pmani_026727</name>
</gene>
<organism evidence="2 3">
    <name type="scientific">Petrolisthes manimaculis</name>
    <dbReference type="NCBI Taxonomy" id="1843537"/>
    <lineage>
        <taxon>Eukaryota</taxon>
        <taxon>Metazoa</taxon>
        <taxon>Ecdysozoa</taxon>
        <taxon>Arthropoda</taxon>
        <taxon>Crustacea</taxon>
        <taxon>Multicrustacea</taxon>
        <taxon>Malacostraca</taxon>
        <taxon>Eumalacostraca</taxon>
        <taxon>Eucarida</taxon>
        <taxon>Decapoda</taxon>
        <taxon>Pleocyemata</taxon>
        <taxon>Anomura</taxon>
        <taxon>Galatheoidea</taxon>
        <taxon>Porcellanidae</taxon>
        <taxon>Petrolisthes</taxon>
    </lineage>
</organism>
<proteinExistence type="predicted"/>
<protein>
    <submittedName>
        <fullName evidence="2">Uncharacterized protein</fullName>
    </submittedName>
</protein>
<dbReference type="EMBL" id="JAWZYT010002924">
    <property type="protein sequence ID" value="KAK4301114.1"/>
    <property type="molecule type" value="Genomic_DNA"/>
</dbReference>
<name>A0AAE1TZU7_9EUCA</name>
<reference evidence="2" key="1">
    <citation type="submission" date="2023-11" db="EMBL/GenBank/DDBJ databases">
        <title>Genome assemblies of two species of porcelain crab, Petrolisthes cinctipes and Petrolisthes manimaculis (Anomura: Porcellanidae).</title>
        <authorList>
            <person name="Angst P."/>
        </authorList>
    </citation>
    <scope>NUCLEOTIDE SEQUENCE</scope>
    <source>
        <strain evidence="2">PB745_02</strain>
        <tissue evidence="2">Gill</tissue>
    </source>
</reference>
<sequence length="86" mass="9015">MVGRGRKGGGPRDVLHLHTLQGDWQAGNTLLLPPPRLHPSDPVHPPSPLLLALAAPPPPVLQPPSNPALHVTPSFSSGTTPSIFSF</sequence>
<dbReference type="AlphaFoldDB" id="A0AAE1TZU7"/>
<dbReference type="Proteomes" id="UP001292094">
    <property type="component" value="Unassembled WGS sequence"/>
</dbReference>
<evidence type="ECO:0000313" key="2">
    <source>
        <dbReference type="EMBL" id="KAK4301114.1"/>
    </source>
</evidence>
<evidence type="ECO:0000256" key="1">
    <source>
        <dbReference type="SAM" id="MobiDB-lite"/>
    </source>
</evidence>
<feature type="compositionally biased region" description="Polar residues" evidence="1">
    <location>
        <begin position="73"/>
        <end position="86"/>
    </location>
</feature>